<evidence type="ECO:0000313" key="4">
    <source>
        <dbReference type="Proteomes" id="UP001165283"/>
    </source>
</evidence>
<evidence type="ECO:0000313" key="3">
    <source>
        <dbReference type="EMBL" id="MCO1655278.1"/>
    </source>
</evidence>
<gene>
    <name evidence="3" type="ORF">KDL28_09445</name>
</gene>
<dbReference type="InterPro" id="IPR005111">
    <property type="entry name" value="MoeA_C_domain_IV"/>
</dbReference>
<feature type="compositionally biased region" description="Low complexity" evidence="1">
    <location>
        <begin position="51"/>
        <end position="64"/>
    </location>
</feature>
<reference evidence="3" key="1">
    <citation type="submission" date="2021-04" db="EMBL/GenBank/DDBJ databases">
        <title>Pseudonocardia sp. nov., isolated from sandy soil of mangrove forest.</title>
        <authorList>
            <person name="Zan Z."/>
            <person name="Huang R."/>
            <person name="Liu W."/>
        </authorList>
    </citation>
    <scope>NUCLEOTIDE SEQUENCE</scope>
    <source>
        <strain evidence="3">S2-4</strain>
    </source>
</reference>
<evidence type="ECO:0000259" key="2">
    <source>
        <dbReference type="Pfam" id="PF03454"/>
    </source>
</evidence>
<organism evidence="3 4">
    <name type="scientific">Pseudonocardia humida</name>
    <dbReference type="NCBI Taxonomy" id="2800819"/>
    <lineage>
        <taxon>Bacteria</taxon>
        <taxon>Bacillati</taxon>
        <taxon>Actinomycetota</taxon>
        <taxon>Actinomycetes</taxon>
        <taxon>Pseudonocardiales</taxon>
        <taxon>Pseudonocardiaceae</taxon>
        <taxon>Pseudonocardia</taxon>
    </lineage>
</organism>
<comment type="caution">
    <text evidence="3">The sequence shown here is derived from an EMBL/GenBank/DDBJ whole genome shotgun (WGS) entry which is preliminary data.</text>
</comment>
<sequence length="84" mass="8604">MRATDHAEFALLPAVPARGLDPHPSEHRIVPVRVREGVAEPVGHGGPAMLRGAAPADRPAVVDPGGEGSTVHLLPELGGGPWVA</sequence>
<dbReference type="EMBL" id="JAGSOV010000020">
    <property type="protein sequence ID" value="MCO1655278.1"/>
    <property type="molecule type" value="Genomic_DNA"/>
</dbReference>
<dbReference type="Pfam" id="PF03454">
    <property type="entry name" value="MoeA_C"/>
    <property type="match status" value="1"/>
</dbReference>
<accession>A0ABT0ZX60</accession>
<name>A0ABT0ZX60_9PSEU</name>
<keyword evidence="4" id="KW-1185">Reference proteome</keyword>
<dbReference type="Proteomes" id="UP001165283">
    <property type="component" value="Unassembled WGS sequence"/>
</dbReference>
<evidence type="ECO:0000256" key="1">
    <source>
        <dbReference type="SAM" id="MobiDB-lite"/>
    </source>
</evidence>
<proteinExistence type="predicted"/>
<protein>
    <recommendedName>
        <fullName evidence="2">MoeA C-terminal domain-containing protein</fullName>
    </recommendedName>
</protein>
<feature type="domain" description="MoeA C-terminal" evidence="2">
    <location>
        <begin position="17"/>
        <end position="68"/>
    </location>
</feature>
<dbReference type="RefSeq" id="WP_252437053.1">
    <property type="nucleotide sequence ID" value="NZ_JAGSOV010000020.1"/>
</dbReference>
<feature type="region of interest" description="Disordered" evidence="1">
    <location>
        <begin position="40"/>
        <end position="84"/>
    </location>
</feature>